<sequence>MWRYLVGAAGALVLALAGMFMFRSVAATEAKTAPPPAPAASVVNGAEDPLPAEAPRAADKTREQKRFDRVDKDKNAAITREEYLATRRKAFARLDKDGDGRLSFDEWAVKTTTRFAEADKDRSGSLTRAEFATTAPKRRAAQPRCACPKPTATPAADDENDDISS</sequence>
<accession>A0ABV0BBE5</accession>
<dbReference type="Pfam" id="PF13202">
    <property type="entry name" value="EF-hand_5"/>
    <property type="match status" value="2"/>
</dbReference>
<name>A0ABV0BBE5_9SPHN</name>
<evidence type="ECO:0000313" key="4">
    <source>
        <dbReference type="EMBL" id="MEN3747896.1"/>
    </source>
</evidence>
<dbReference type="PROSITE" id="PS00018">
    <property type="entry name" value="EF_HAND_1"/>
    <property type="match status" value="2"/>
</dbReference>
<keyword evidence="5" id="KW-1185">Reference proteome</keyword>
<dbReference type="InterPro" id="IPR011992">
    <property type="entry name" value="EF-hand-dom_pair"/>
</dbReference>
<feature type="region of interest" description="Disordered" evidence="1">
    <location>
        <begin position="32"/>
        <end position="73"/>
    </location>
</feature>
<feature type="compositionally biased region" description="Low complexity" evidence="1">
    <location>
        <begin position="143"/>
        <end position="155"/>
    </location>
</feature>
<evidence type="ECO:0000259" key="3">
    <source>
        <dbReference type="PROSITE" id="PS50222"/>
    </source>
</evidence>
<reference evidence="4 5" key="1">
    <citation type="submission" date="2024-05" db="EMBL/GenBank/DDBJ databases">
        <title>Sphingomonas sp. HF-S3 16S ribosomal RNA gene Genome sequencing and assembly.</title>
        <authorList>
            <person name="Lee H."/>
        </authorList>
    </citation>
    <scope>NUCLEOTIDE SEQUENCE [LARGE SCALE GENOMIC DNA]</scope>
    <source>
        <strain evidence="4 5">HF-S3</strain>
    </source>
</reference>
<feature type="signal peptide" evidence="2">
    <location>
        <begin position="1"/>
        <end position="26"/>
    </location>
</feature>
<feature type="compositionally biased region" description="Acidic residues" evidence="1">
    <location>
        <begin position="156"/>
        <end position="165"/>
    </location>
</feature>
<dbReference type="RefSeq" id="WP_346246904.1">
    <property type="nucleotide sequence ID" value="NZ_JBDIZK010000006.1"/>
</dbReference>
<dbReference type="CDD" id="cd00051">
    <property type="entry name" value="EFh"/>
    <property type="match status" value="1"/>
</dbReference>
<dbReference type="PROSITE" id="PS50222">
    <property type="entry name" value="EF_HAND_2"/>
    <property type="match status" value="1"/>
</dbReference>
<evidence type="ECO:0000256" key="1">
    <source>
        <dbReference type="SAM" id="MobiDB-lite"/>
    </source>
</evidence>
<dbReference type="InterPro" id="IPR002048">
    <property type="entry name" value="EF_hand_dom"/>
</dbReference>
<dbReference type="EMBL" id="JBDIZK010000006">
    <property type="protein sequence ID" value="MEN3747896.1"/>
    <property type="molecule type" value="Genomic_DNA"/>
</dbReference>
<feature type="chain" id="PRO_5045334562" evidence="2">
    <location>
        <begin position="27"/>
        <end position="165"/>
    </location>
</feature>
<feature type="region of interest" description="Disordered" evidence="1">
    <location>
        <begin position="117"/>
        <end position="165"/>
    </location>
</feature>
<keyword evidence="2" id="KW-0732">Signal</keyword>
<dbReference type="SUPFAM" id="SSF47473">
    <property type="entry name" value="EF-hand"/>
    <property type="match status" value="1"/>
</dbReference>
<gene>
    <name evidence="4" type="ORF">TPR58_12025</name>
</gene>
<protein>
    <submittedName>
        <fullName evidence="4">EF-hand domain-containing protein</fullName>
    </submittedName>
</protein>
<dbReference type="InterPro" id="IPR018247">
    <property type="entry name" value="EF_Hand_1_Ca_BS"/>
</dbReference>
<dbReference type="Proteomes" id="UP001427805">
    <property type="component" value="Unassembled WGS sequence"/>
</dbReference>
<evidence type="ECO:0000256" key="2">
    <source>
        <dbReference type="SAM" id="SignalP"/>
    </source>
</evidence>
<organism evidence="4 5">
    <name type="scientific">Sphingomonas rustica</name>
    <dbReference type="NCBI Taxonomy" id="3103142"/>
    <lineage>
        <taxon>Bacteria</taxon>
        <taxon>Pseudomonadati</taxon>
        <taxon>Pseudomonadota</taxon>
        <taxon>Alphaproteobacteria</taxon>
        <taxon>Sphingomonadales</taxon>
        <taxon>Sphingomonadaceae</taxon>
        <taxon>Sphingomonas</taxon>
    </lineage>
</organism>
<dbReference type="Gene3D" id="1.10.238.10">
    <property type="entry name" value="EF-hand"/>
    <property type="match status" value="1"/>
</dbReference>
<proteinExistence type="predicted"/>
<comment type="caution">
    <text evidence="4">The sequence shown here is derived from an EMBL/GenBank/DDBJ whole genome shotgun (WGS) entry which is preliminary data.</text>
</comment>
<feature type="compositionally biased region" description="Basic and acidic residues" evidence="1">
    <location>
        <begin position="56"/>
        <end position="73"/>
    </location>
</feature>
<feature type="domain" description="EF-hand" evidence="3">
    <location>
        <begin position="82"/>
        <end position="117"/>
    </location>
</feature>
<evidence type="ECO:0000313" key="5">
    <source>
        <dbReference type="Proteomes" id="UP001427805"/>
    </source>
</evidence>